<feature type="transmembrane region" description="Helical" evidence="1">
    <location>
        <begin position="58"/>
        <end position="79"/>
    </location>
</feature>
<comment type="caution">
    <text evidence="2">The sequence shown here is derived from an EMBL/GenBank/DDBJ whole genome shotgun (WGS) entry which is preliminary data.</text>
</comment>
<organism evidence="2 3">
    <name type="scientific">Cristinia sonorae</name>
    <dbReference type="NCBI Taxonomy" id="1940300"/>
    <lineage>
        <taxon>Eukaryota</taxon>
        <taxon>Fungi</taxon>
        <taxon>Dikarya</taxon>
        <taxon>Basidiomycota</taxon>
        <taxon>Agaricomycotina</taxon>
        <taxon>Agaricomycetes</taxon>
        <taxon>Agaricomycetidae</taxon>
        <taxon>Agaricales</taxon>
        <taxon>Pleurotineae</taxon>
        <taxon>Stephanosporaceae</taxon>
        <taxon>Cristinia</taxon>
    </lineage>
</organism>
<keyword evidence="3" id="KW-1185">Reference proteome</keyword>
<dbReference type="AlphaFoldDB" id="A0A8K0UHG4"/>
<keyword evidence="1" id="KW-0812">Transmembrane</keyword>
<sequence>MVNWQSNEVMDICEFMFKQSLMLILGIYLWEFLLSFPKIDLLLLTRRIKFRWTLVPYLLGRYIVLVLLVFMAIYIHLASQVNCPVLARMSSVLGTMAVACASTNLMLRTFAIWRSHAVVWWLLIGVNATHWVVIFPAAFAPNTATNNPGHPGSCHFESKIILMFCLYTVATDFLSMVLTIVGLHRNGVFQLHSRTVWTTVYEQGIGYFVVALLVNMSTLILAGLDLNSVLNLITVTPAATFSVICSSRAVVSLTLQGTQRPGLLQPFSSYRLRPLVAEFHGPSVPSRMDTTVSPDQFTTDIHLSTLYNSTARVP</sequence>
<feature type="transmembrane region" description="Helical" evidence="1">
    <location>
        <begin position="119"/>
        <end position="140"/>
    </location>
</feature>
<gene>
    <name evidence="2" type="ORF">BXZ70DRAFT_500612</name>
</gene>
<keyword evidence="1" id="KW-1133">Transmembrane helix</keyword>
<feature type="transmembrane region" description="Helical" evidence="1">
    <location>
        <begin position="204"/>
        <end position="224"/>
    </location>
</feature>
<feature type="transmembrane region" description="Helical" evidence="1">
    <location>
        <begin position="85"/>
        <end position="107"/>
    </location>
</feature>
<dbReference type="EMBL" id="JAEVFJ010000039">
    <property type="protein sequence ID" value="KAH8088930.1"/>
    <property type="molecule type" value="Genomic_DNA"/>
</dbReference>
<feature type="transmembrane region" description="Helical" evidence="1">
    <location>
        <begin position="20"/>
        <end position="37"/>
    </location>
</feature>
<proteinExistence type="predicted"/>
<keyword evidence="1" id="KW-0472">Membrane</keyword>
<evidence type="ECO:0000256" key="1">
    <source>
        <dbReference type="SAM" id="Phobius"/>
    </source>
</evidence>
<dbReference type="Proteomes" id="UP000813824">
    <property type="component" value="Unassembled WGS sequence"/>
</dbReference>
<reference evidence="2" key="1">
    <citation type="journal article" date="2021" name="New Phytol.">
        <title>Evolutionary innovations through gain and loss of genes in the ectomycorrhizal Boletales.</title>
        <authorList>
            <person name="Wu G."/>
            <person name="Miyauchi S."/>
            <person name="Morin E."/>
            <person name="Kuo A."/>
            <person name="Drula E."/>
            <person name="Varga T."/>
            <person name="Kohler A."/>
            <person name="Feng B."/>
            <person name="Cao Y."/>
            <person name="Lipzen A."/>
            <person name="Daum C."/>
            <person name="Hundley H."/>
            <person name="Pangilinan J."/>
            <person name="Johnson J."/>
            <person name="Barry K."/>
            <person name="LaButti K."/>
            <person name="Ng V."/>
            <person name="Ahrendt S."/>
            <person name="Min B."/>
            <person name="Choi I.G."/>
            <person name="Park H."/>
            <person name="Plett J.M."/>
            <person name="Magnuson J."/>
            <person name="Spatafora J.W."/>
            <person name="Nagy L.G."/>
            <person name="Henrissat B."/>
            <person name="Grigoriev I.V."/>
            <person name="Yang Z.L."/>
            <person name="Xu J."/>
            <person name="Martin F.M."/>
        </authorList>
    </citation>
    <scope>NUCLEOTIDE SEQUENCE</scope>
    <source>
        <strain evidence="2">KKN 215</strain>
    </source>
</reference>
<feature type="transmembrane region" description="Helical" evidence="1">
    <location>
        <begin position="230"/>
        <end position="251"/>
    </location>
</feature>
<accession>A0A8K0UHG4</accession>
<evidence type="ECO:0000313" key="3">
    <source>
        <dbReference type="Proteomes" id="UP000813824"/>
    </source>
</evidence>
<dbReference type="OrthoDB" id="2803205at2759"/>
<protein>
    <submittedName>
        <fullName evidence="2">Uncharacterized protein</fullName>
    </submittedName>
</protein>
<feature type="transmembrane region" description="Helical" evidence="1">
    <location>
        <begin position="160"/>
        <end position="183"/>
    </location>
</feature>
<evidence type="ECO:0000313" key="2">
    <source>
        <dbReference type="EMBL" id="KAH8088930.1"/>
    </source>
</evidence>
<name>A0A8K0UHG4_9AGAR</name>